<evidence type="ECO:0000256" key="1">
    <source>
        <dbReference type="ARBA" id="ARBA00006479"/>
    </source>
</evidence>
<dbReference type="InterPro" id="IPR036388">
    <property type="entry name" value="WH-like_DNA-bd_sf"/>
</dbReference>
<dbReference type="Pfam" id="PF00480">
    <property type="entry name" value="ROK"/>
    <property type="match status" value="1"/>
</dbReference>
<dbReference type="EMBL" id="JACHIR010000001">
    <property type="protein sequence ID" value="MBB5893823.1"/>
    <property type="molecule type" value="Genomic_DNA"/>
</dbReference>
<dbReference type="Gene3D" id="1.10.10.10">
    <property type="entry name" value="Winged helix-like DNA-binding domain superfamily/Winged helix DNA-binding domain"/>
    <property type="match status" value="1"/>
</dbReference>
<dbReference type="InterPro" id="IPR043129">
    <property type="entry name" value="ATPase_NBD"/>
</dbReference>
<keyword evidence="2" id="KW-0418">Kinase</keyword>
<dbReference type="InterPro" id="IPR036390">
    <property type="entry name" value="WH_DNA-bd_sf"/>
</dbReference>
<organism evidence="2 3">
    <name type="scientific">Kutzneria kofuensis</name>
    <dbReference type="NCBI Taxonomy" id="103725"/>
    <lineage>
        <taxon>Bacteria</taxon>
        <taxon>Bacillati</taxon>
        <taxon>Actinomycetota</taxon>
        <taxon>Actinomycetes</taxon>
        <taxon>Pseudonocardiales</taxon>
        <taxon>Pseudonocardiaceae</taxon>
        <taxon>Kutzneria</taxon>
    </lineage>
</organism>
<dbReference type="PANTHER" id="PTHR18964:SF149">
    <property type="entry name" value="BIFUNCTIONAL UDP-N-ACETYLGLUCOSAMINE 2-EPIMERASE_N-ACETYLMANNOSAMINE KINASE"/>
    <property type="match status" value="1"/>
</dbReference>
<comment type="caution">
    <text evidence="2">The sequence shown here is derived from an EMBL/GenBank/DDBJ whole genome shotgun (WGS) entry which is preliminary data.</text>
</comment>
<keyword evidence="3" id="KW-1185">Reference proteome</keyword>
<protein>
    <submittedName>
        <fullName evidence="2">Putative NBD/HSP70 family sugar kinase</fullName>
    </submittedName>
</protein>
<dbReference type="GO" id="GO:0016301">
    <property type="term" value="F:kinase activity"/>
    <property type="evidence" value="ECO:0007669"/>
    <property type="project" value="UniProtKB-KW"/>
</dbReference>
<dbReference type="SUPFAM" id="SSF46785">
    <property type="entry name" value="Winged helix' DNA-binding domain"/>
    <property type="match status" value="1"/>
</dbReference>
<keyword evidence="2" id="KW-0808">Transferase</keyword>
<dbReference type="AlphaFoldDB" id="A0A7W9KK71"/>
<dbReference type="Proteomes" id="UP000585638">
    <property type="component" value="Unassembled WGS sequence"/>
</dbReference>
<evidence type="ECO:0000313" key="3">
    <source>
        <dbReference type="Proteomes" id="UP000585638"/>
    </source>
</evidence>
<dbReference type="PANTHER" id="PTHR18964">
    <property type="entry name" value="ROK (REPRESSOR, ORF, KINASE) FAMILY"/>
    <property type="match status" value="1"/>
</dbReference>
<reference evidence="2 3" key="1">
    <citation type="submission" date="2020-08" db="EMBL/GenBank/DDBJ databases">
        <title>Sequencing the genomes of 1000 actinobacteria strains.</title>
        <authorList>
            <person name="Klenk H.-P."/>
        </authorList>
    </citation>
    <scope>NUCLEOTIDE SEQUENCE [LARGE SCALE GENOMIC DNA]</scope>
    <source>
        <strain evidence="2 3">DSM 43851</strain>
    </source>
</reference>
<proteinExistence type="inferred from homology"/>
<accession>A0A7W9KK71</accession>
<dbReference type="InterPro" id="IPR000600">
    <property type="entry name" value="ROK"/>
</dbReference>
<gene>
    <name evidence="2" type="ORF">BJ998_005019</name>
</gene>
<evidence type="ECO:0000313" key="2">
    <source>
        <dbReference type="EMBL" id="MBB5893823.1"/>
    </source>
</evidence>
<name>A0A7W9KK71_9PSEU</name>
<dbReference type="SUPFAM" id="SSF53067">
    <property type="entry name" value="Actin-like ATPase domain"/>
    <property type="match status" value="1"/>
</dbReference>
<comment type="similarity">
    <text evidence="1">Belongs to the ROK (NagC/XylR) family.</text>
</comment>
<dbReference type="Gene3D" id="3.30.420.40">
    <property type="match status" value="2"/>
</dbReference>
<sequence length="405" mass="41891">MRAPQVGTPASMRELNQRIVLDRLRRGGAATRPSLARDTGLSKPTVGQALLDLEQDGLVRPAGRTSAGPGRSAVLYEADPAAGHVLGIDIGRGRLRLAVADLAGTVVAKVDEPNRCRSASALVRTVQDMATGVVGQAGMALSDVVLTVVGSPGVPDRSGRMLHLAPNLPGWGRRGLLDELEAVLGPNLLVENDANLAAVGERDQGAARGVDVFVCVNVGTGIGMGIVVDGQLFRGAHGAAGEVGYLPYGWVDTDSEGWTPATPGMLEQAAAANSVVKLAKEQGVRNAGTAREVFQLARQGDPGALAVVEQEATRLAFLVASVSAVIDPELVLLVGGIGSNTDLLIEPLEKAMHEISPLSPRIAPGELGEDAVLTGAIATGLRAAQDIVFERRGENLVTQRSGVNV</sequence>